<accession>A0A2V1DLK7</accession>
<dbReference type="STRING" id="97972.A0A2V1DLK7"/>
<protein>
    <recommendedName>
        <fullName evidence="1">DUF7791 domain-containing protein</fullName>
    </recommendedName>
</protein>
<dbReference type="EMBL" id="KZ805411">
    <property type="protein sequence ID" value="PVH98513.1"/>
    <property type="molecule type" value="Genomic_DNA"/>
</dbReference>
<dbReference type="Pfam" id="PF25053">
    <property type="entry name" value="DUF7791"/>
    <property type="match status" value="1"/>
</dbReference>
<sequence length="437" mass="50799">MVNECDKLVNSIKRTVETLQMREQARSKTLESARVITRSFLKQGELQALQTRLEKLDSRIRINTASAMQKKHNSSIVKQLVRIETAQRRMEVEGSSKLDAIIRDIANFTKQKEESGEIGLERQITGLQSLSLNLGSLQKEQVICSKQVKILESLYFTVLRRRWYDKAFYIRGILAVRNKRTNEWIFDPEQTHFSSWLASDSRNNGLFTSHAEFSEELRDIDYAINVPMAPVFDSEVSPQYDNLRDRIRNRCSDLLIVDDVPHPFYLSHNVDFLHRTVRDFLRDYHDQLKSNLVWSFSPLLSLSKIWLALLKGLPVTDFRDRATANTIIGITDEIRYYARELEKRGSEDDEIPLIRLLDELDKTNCRHSATSVTNNHWTNARDSQYPESGQCNWIALTVQARLVTYARTKLNSDPRLLHKRGRSLLDYALRPRRVTSI</sequence>
<dbReference type="OrthoDB" id="443402at2759"/>
<evidence type="ECO:0000313" key="2">
    <source>
        <dbReference type="EMBL" id="PVH98513.1"/>
    </source>
</evidence>
<dbReference type="InterPro" id="IPR056693">
    <property type="entry name" value="DUF7791"/>
</dbReference>
<evidence type="ECO:0000259" key="1">
    <source>
        <dbReference type="Pfam" id="PF25053"/>
    </source>
</evidence>
<proteinExistence type="predicted"/>
<organism evidence="2 3">
    <name type="scientific">Periconia macrospinosa</name>
    <dbReference type="NCBI Taxonomy" id="97972"/>
    <lineage>
        <taxon>Eukaryota</taxon>
        <taxon>Fungi</taxon>
        <taxon>Dikarya</taxon>
        <taxon>Ascomycota</taxon>
        <taxon>Pezizomycotina</taxon>
        <taxon>Dothideomycetes</taxon>
        <taxon>Pleosporomycetidae</taxon>
        <taxon>Pleosporales</taxon>
        <taxon>Massarineae</taxon>
        <taxon>Periconiaceae</taxon>
        <taxon>Periconia</taxon>
    </lineage>
</organism>
<gene>
    <name evidence="2" type="ORF">DM02DRAFT_630137</name>
</gene>
<reference evidence="2 3" key="1">
    <citation type="journal article" date="2018" name="Sci. Rep.">
        <title>Comparative genomics provides insights into the lifestyle and reveals functional heterogeneity of dark septate endophytic fungi.</title>
        <authorList>
            <person name="Knapp D.G."/>
            <person name="Nemeth J.B."/>
            <person name="Barry K."/>
            <person name="Hainaut M."/>
            <person name="Henrissat B."/>
            <person name="Johnson J."/>
            <person name="Kuo A."/>
            <person name="Lim J.H.P."/>
            <person name="Lipzen A."/>
            <person name="Nolan M."/>
            <person name="Ohm R.A."/>
            <person name="Tamas L."/>
            <person name="Grigoriev I.V."/>
            <person name="Spatafora J.W."/>
            <person name="Nagy L.G."/>
            <person name="Kovacs G.M."/>
        </authorList>
    </citation>
    <scope>NUCLEOTIDE SEQUENCE [LARGE SCALE GENOMIC DNA]</scope>
    <source>
        <strain evidence="2 3">DSE2036</strain>
    </source>
</reference>
<name>A0A2V1DLK7_9PLEO</name>
<keyword evidence="3" id="KW-1185">Reference proteome</keyword>
<evidence type="ECO:0000313" key="3">
    <source>
        <dbReference type="Proteomes" id="UP000244855"/>
    </source>
</evidence>
<feature type="domain" description="DUF7791" evidence="1">
    <location>
        <begin position="206"/>
        <end position="313"/>
    </location>
</feature>
<dbReference type="Proteomes" id="UP000244855">
    <property type="component" value="Unassembled WGS sequence"/>
</dbReference>
<dbReference type="AlphaFoldDB" id="A0A2V1DLK7"/>